<protein>
    <recommendedName>
        <fullName evidence="7">Neutral zinc metallopeptidase</fullName>
    </recommendedName>
</protein>
<accession>A0A1I0INR2</accession>
<comment type="subcellular location">
    <subcellularLocation>
        <location evidence="1">Membrane</location>
        <topology evidence="1">Single-pass membrane protein</topology>
    </subcellularLocation>
</comment>
<keyword evidence="2" id="KW-0812">Transmembrane</keyword>
<dbReference type="AlphaFoldDB" id="A0A1I0INR2"/>
<evidence type="ECO:0000256" key="1">
    <source>
        <dbReference type="ARBA" id="ARBA00004167"/>
    </source>
</evidence>
<dbReference type="RefSeq" id="WP_245774833.1">
    <property type="nucleotide sequence ID" value="NZ_FOHX01000005.1"/>
</dbReference>
<keyword evidence="3" id="KW-1133">Transmembrane helix</keyword>
<dbReference type="STRING" id="568860.SAMN05421811_10578"/>
<dbReference type="PANTHER" id="PTHR30168">
    <property type="entry name" value="PUTATIVE MEMBRANE PROTEIN YPFJ"/>
    <property type="match status" value="1"/>
</dbReference>
<evidence type="ECO:0000256" key="2">
    <source>
        <dbReference type="ARBA" id="ARBA00022692"/>
    </source>
</evidence>
<name>A0A1I0INR2_9ACTN</name>
<evidence type="ECO:0000256" key="3">
    <source>
        <dbReference type="ARBA" id="ARBA00022989"/>
    </source>
</evidence>
<dbReference type="Pfam" id="PF04228">
    <property type="entry name" value="Zn_peptidase"/>
    <property type="match status" value="1"/>
</dbReference>
<sequence>MNSVQTGKIVAIVAAVVALVLAAAGLVFVLADSATTSARPVNEAQQIVSPPVNGAETKKVPVPGSRLATASPLYDTGRLTDVNCSPGELPAGSMTAYRRFLLRVTACLNRAWAAQFAKADMPFSKPRLRIITGKVRTPCGAWNAGADGVYCSTDRTMYLMISRDQLRNPFPLGITRLIAHEYGHHVQQISGIWSYYWTARSSAGKAGRLLLSRRSELQAECFSSIFMSTMKGTSLVTDADWSYTVDWFRKNGAKGWPQNDHGKGPTQAAWMTRGFNRGTPSACNTWATAARNVT</sequence>
<proteinExistence type="predicted"/>
<dbReference type="Proteomes" id="UP000199361">
    <property type="component" value="Unassembled WGS sequence"/>
</dbReference>
<dbReference type="PANTHER" id="PTHR30168:SF0">
    <property type="entry name" value="INNER MEMBRANE PROTEIN"/>
    <property type="match status" value="1"/>
</dbReference>
<evidence type="ECO:0000256" key="4">
    <source>
        <dbReference type="ARBA" id="ARBA00023136"/>
    </source>
</evidence>
<keyword evidence="6" id="KW-1185">Reference proteome</keyword>
<reference evidence="5 6" key="1">
    <citation type="submission" date="2016-10" db="EMBL/GenBank/DDBJ databases">
        <authorList>
            <person name="de Groot N.N."/>
        </authorList>
    </citation>
    <scope>NUCLEOTIDE SEQUENCE [LARGE SCALE GENOMIC DNA]</scope>
    <source>
        <strain evidence="5 6">CGMCC 4.5598</strain>
    </source>
</reference>
<evidence type="ECO:0000313" key="6">
    <source>
        <dbReference type="Proteomes" id="UP000199361"/>
    </source>
</evidence>
<organism evidence="5 6">
    <name type="scientific">Nonomuraea wenchangensis</name>
    <dbReference type="NCBI Taxonomy" id="568860"/>
    <lineage>
        <taxon>Bacteria</taxon>
        <taxon>Bacillati</taxon>
        <taxon>Actinomycetota</taxon>
        <taxon>Actinomycetes</taxon>
        <taxon>Streptosporangiales</taxon>
        <taxon>Streptosporangiaceae</taxon>
        <taxon>Nonomuraea</taxon>
    </lineage>
</organism>
<dbReference type="EMBL" id="FOHX01000005">
    <property type="protein sequence ID" value="SET98494.1"/>
    <property type="molecule type" value="Genomic_DNA"/>
</dbReference>
<evidence type="ECO:0000313" key="5">
    <source>
        <dbReference type="EMBL" id="SET98494.1"/>
    </source>
</evidence>
<keyword evidence="4" id="KW-0472">Membrane</keyword>
<evidence type="ECO:0008006" key="7">
    <source>
        <dbReference type="Google" id="ProtNLM"/>
    </source>
</evidence>
<gene>
    <name evidence="5" type="ORF">SAMN05421811_10578</name>
</gene>
<dbReference type="InterPro" id="IPR007343">
    <property type="entry name" value="Uncharacterised_pept_Zn_put"/>
</dbReference>
<dbReference type="GO" id="GO:0016020">
    <property type="term" value="C:membrane"/>
    <property type="evidence" value="ECO:0007669"/>
    <property type="project" value="UniProtKB-SubCell"/>
</dbReference>